<accession>A0A5J4PGP0</accession>
<gene>
    <name evidence="1" type="ORF">EZS27_040684</name>
</gene>
<proteinExistence type="predicted"/>
<comment type="caution">
    <text evidence="1">The sequence shown here is derived from an EMBL/GenBank/DDBJ whole genome shotgun (WGS) entry which is preliminary data.</text>
</comment>
<sequence>YTEHSFYPCSARKQDKETGRVVNPDPQRCMVAANTNNCDYNSICHQIIWSRKYLNLLTFTDDAKTKLTRCPAATAGYQLLRQQALAEGIAQSGKYELVVSAVAFDNRNITLKECLKSTGISNFQSEWAELFNGQAKFLTWTHQEWIKFVREHKDGKEIDEWLEYLKERYEY</sequence>
<feature type="non-terminal residue" evidence="1">
    <location>
        <position position="1"/>
    </location>
</feature>
<protein>
    <submittedName>
        <fullName evidence="1">Uncharacterized protein</fullName>
    </submittedName>
</protein>
<evidence type="ECO:0000313" key="1">
    <source>
        <dbReference type="EMBL" id="KAA6307643.1"/>
    </source>
</evidence>
<organism evidence="1">
    <name type="scientific">termite gut metagenome</name>
    <dbReference type="NCBI Taxonomy" id="433724"/>
    <lineage>
        <taxon>unclassified sequences</taxon>
        <taxon>metagenomes</taxon>
        <taxon>organismal metagenomes</taxon>
    </lineage>
</organism>
<dbReference type="AlphaFoldDB" id="A0A5J4PGP0"/>
<reference evidence="1" key="1">
    <citation type="submission" date="2019-03" db="EMBL/GenBank/DDBJ databases">
        <title>Single cell metagenomics reveals metabolic interactions within the superorganism composed of flagellate Streblomastix strix and complex community of Bacteroidetes bacteria on its surface.</title>
        <authorList>
            <person name="Treitli S.C."/>
            <person name="Kolisko M."/>
            <person name="Husnik F."/>
            <person name="Keeling P."/>
            <person name="Hampl V."/>
        </authorList>
    </citation>
    <scope>NUCLEOTIDE SEQUENCE</scope>
    <source>
        <strain evidence="1">STM</strain>
    </source>
</reference>
<dbReference type="EMBL" id="SNRY01009022">
    <property type="protein sequence ID" value="KAA6307643.1"/>
    <property type="molecule type" value="Genomic_DNA"/>
</dbReference>
<name>A0A5J4PGP0_9ZZZZ</name>